<dbReference type="Pfam" id="PF00072">
    <property type="entry name" value="Response_reg"/>
    <property type="match status" value="2"/>
</dbReference>
<dbReference type="InterPro" id="IPR029787">
    <property type="entry name" value="Nucleotide_cyclase"/>
</dbReference>
<dbReference type="EC" id="2.7.7.65" evidence="1"/>
<dbReference type="CDD" id="cd17538">
    <property type="entry name" value="REC_D1_PleD-like"/>
    <property type="match status" value="1"/>
</dbReference>
<feature type="modified residue" description="4-aspartylphosphate" evidence="3">
    <location>
        <position position="53"/>
    </location>
</feature>
<feature type="domain" description="Response regulatory" evidence="4">
    <location>
        <begin position="155"/>
        <end position="271"/>
    </location>
</feature>
<dbReference type="InterPro" id="IPR000160">
    <property type="entry name" value="GGDEF_dom"/>
</dbReference>
<dbReference type="InterPro" id="IPR050469">
    <property type="entry name" value="Diguanylate_Cyclase"/>
</dbReference>
<evidence type="ECO:0000313" key="7">
    <source>
        <dbReference type="Proteomes" id="UP000264310"/>
    </source>
</evidence>
<evidence type="ECO:0000256" key="2">
    <source>
        <dbReference type="ARBA" id="ARBA00034247"/>
    </source>
</evidence>
<dbReference type="PANTHER" id="PTHR45138">
    <property type="entry name" value="REGULATORY COMPONENTS OF SENSORY TRANSDUCTION SYSTEM"/>
    <property type="match status" value="1"/>
</dbReference>
<dbReference type="GO" id="GO:1902201">
    <property type="term" value="P:negative regulation of bacterial-type flagellum-dependent cell motility"/>
    <property type="evidence" value="ECO:0007669"/>
    <property type="project" value="TreeGrafter"/>
</dbReference>
<dbReference type="SMART" id="SM00267">
    <property type="entry name" value="GGDEF"/>
    <property type="match status" value="1"/>
</dbReference>
<dbReference type="InterPro" id="IPR001789">
    <property type="entry name" value="Sig_transdc_resp-reg_receiver"/>
</dbReference>
<dbReference type="PROSITE" id="PS50887">
    <property type="entry name" value="GGDEF"/>
    <property type="match status" value="1"/>
</dbReference>
<comment type="catalytic activity">
    <reaction evidence="2">
        <text>2 GTP = 3',3'-c-di-GMP + 2 diphosphate</text>
        <dbReference type="Rhea" id="RHEA:24898"/>
        <dbReference type="ChEBI" id="CHEBI:33019"/>
        <dbReference type="ChEBI" id="CHEBI:37565"/>
        <dbReference type="ChEBI" id="CHEBI:58805"/>
        <dbReference type="EC" id="2.7.7.65"/>
    </reaction>
</comment>
<dbReference type="PROSITE" id="PS50110">
    <property type="entry name" value="RESPONSE_REGULATORY"/>
    <property type="match status" value="2"/>
</dbReference>
<dbReference type="InterPro" id="IPR011006">
    <property type="entry name" value="CheY-like_superfamily"/>
</dbReference>
<dbReference type="FunFam" id="3.40.50.2300:FF:000574">
    <property type="entry name" value="Response regulator PleD"/>
    <property type="match status" value="1"/>
</dbReference>
<dbReference type="NCBIfam" id="NF007135">
    <property type="entry name" value="PRK09581.1"/>
    <property type="match status" value="1"/>
</dbReference>
<dbReference type="SUPFAM" id="SSF52172">
    <property type="entry name" value="CheY-like"/>
    <property type="match status" value="2"/>
</dbReference>
<comment type="caution">
    <text evidence="6">The sequence shown here is derived from an EMBL/GenBank/DDBJ whole genome shotgun (WGS) entry which is preliminary data.</text>
</comment>
<evidence type="ECO:0000259" key="4">
    <source>
        <dbReference type="PROSITE" id="PS50110"/>
    </source>
</evidence>
<name>A0A371X7R3_9HYPH</name>
<dbReference type="SUPFAM" id="SSF55073">
    <property type="entry name" value="Nucleotide cyclase"/>
    <property type="match status" value="1"/>
</dbReference>
<feature type="modified residue" description="4-aspartylphosphate" evidence="3">
    <location>
        <position position="203"/>
    </location>
</feature>
<gene>
    <name evidence="6" type="ORF">DYI37_05330</name>
</gene>
<accession>A0A371X7R3</accession>
<dbReference type="Gene3D" id="3.30.70.270">
    <property type="match status" value="1"/>
</dbReference>
<dbReference type="Gene3D" id="3.40.50.2300">
    <property type="match status" value="1"/>
</dbReference>
<organism evidence="6 7">
    <name type="scientific">Fulvimarina endophytica</name>
    <dbReference type="NCBI Taxonomy" id="2293836"/>
    <lineage>
        <taxon>Bacteria</taxon>
        <taxon>Pseudomonadati</taxon>
        <taxon>Pseudomonadota</taxon>
        <taxon>Alphaproteobacteria</taxon>
        <taxon>Hyphomicrobiales</taxon>
        <taxon>Aurantimonadaceae</taxon>
        <taxon>Fulvimarina</taxon>
    </lineage>
</organism>
<feature type="domain" description="Response regulatory" evidence="4">
    <location>
        <begin position="4"/>
        <end position="120"/>
    </location>
</feature>
<dbReference type="Proteomes" id="UP000264310">
    <property type="component" value="Unassembled WGS sequence"/>
</dbReference>
<dbReference type="GO" id="GO:0005886">
    <property type="term" value="C:plasma membrane"/>
    <property type="evidence" value="ECO:0007669"/>
    <property type="project" value="TreeGrafter"/>
</dbReference>
<reference evidence="6 7" key="1">
    <citation type="submission" date="2018-08" db="EMBL/GenBank/DDBJ databases">
        <title>Fulvimarina sp. 85, whole genome shotgun sequence.</title>
        <authorList>
            <person name="Tuo L."/>
        </authorList>
    </citation>
    <scope>NUCLEOTIDE SEQUENCE [LARGE SCALE GENOMIC DNA]</scope>
    <source>
        <strain evidence="6 7">85</strain>
    </source>
</reference>
<dbReference type="AlphaFoldDB" id="A0A371X7R3"/>
<dbReference type="GO" id="GO:0000160">
    <property type="term" value="P:phosphorelay signal transduction system"/>
    <property type="evidence" value="ECO:0007669"/>
    <property type="project" value="InterPro"/>
</dbReference>
<dbReference type="PANTHER" id="PTHR45138:SF9">
    <property type="entry name" value="DIGUANYLATE CYCLASE DGCM-RELATED"/>
    <property type="match status" value="1"/>
</dbReference>
<dbReference type="EMBL" id="QURL01000002">
    <property type="protein sequence ID" value="RFC65263.1"/>
    <property type="molecule type" value="Genomic_DNA"/>
</dbReference>
<dbReference type="NCBIfam" id="TIGR00254">
    <property type="entry name" value="GGDEF"/>
    <property type="match status" value="1"/>
</dbReference>
<dbReference type="InterPro" id="IPR043128">
    <property type="entry name" value="Rev_trsase/Diguanyl_cyclase"/>
</dbReference>
<dbReference type="Pfam" id="PF00990">
    <property type="entry name" value="GGDEF"/>
    <property type="match status" value="1"/>
</dbReference>
<dbReference type="SMART" id="SM00448">
    <property type="entry name" value="REC"/>
    <property type="match status" value="2"/>
</dbReference>
<protein>
    <recommendedName>
        <fullName evidence="1">diguanylate cyclase</fullName>
        <ecNumber evidence="1">2.7.7.65</ecNumber>
    </recommendedName>
</protein>
<evidence type="ECO:0000256" key="3">
    <source>
        <dbReference type="PROSITE-ProRule" id="PRU00169"/>
    </source>
</evidence>
<dbReference type="CDD" id="cd01949">
    <property type="entry name" value="GGDEF"/>
    <property type="match status" value="1"/>
</dbReference>
<dbReference type="GO" id="GO:0052621">
    <property type="term" value="F:diguanylate cyclase activity"/>
    <property type="evidence" value="ECO:0007669"/>
    <property type="project" value="UniProtKB-EC"/>
</dbReference>
<keyword evidence="3" id="KW-0597">Phosphoprotein</keyword>
<feature type="domain" description="GGDEF" evidence="5">
    <location>
        <begin position="321"/>
        <end position="454"/>
    </location>
</feature>
<keyword evidence="7" id="KW-1185">Reference proteome</keyword>
<sequence length="454" mass="49671">MSGRVLIVDDNPVNVRLLEARLSAEYFDVVTAQSGAEALQICRSEPLDLVVSDVMMPGMDGFELCRTLKSDPATLHLPVVLVTALDQPSDRVMGLEAGADDFLIKPVRDLPLLARVKSLTRLKQVTDELRLRAETASDLMTASDPAADAASSVPNILVLGHDERSNGRLASILEKVGTVRSFADRAQAFDTIQAGWATLGLIDLSGGAGPDYMRFLARCRAEQNSRAMPIIVVTDADDDQSAAKALELGAHDYVQRPVDANELAARTRTQLARYRYGEALRMTVERTLEMAVIDPLTGLYNRRFFDAHMARAIETAKERDTPFAILVADIDHFKSINDRYGHDHGDQVLREFARRLEASVRASDLSCRMGGEEFAVLLQNADDRMARTMAERFRLAVEARPFSMSDGVDVNLTVSAGVAIYPANGSDATGLLRAADEALYKAKHEGRNRIAVAA</sequence>
<evidence type="ECO:0000259" key="5">
    <source>
        <dbReference type="PROSITE" id="PS50887"/>
    </source>
</evidence>
<evidence type="ECO:0000256" key="1">
    <source>
        <dbReference type="ARBA" id="ARBA00012528"/>
    </source>
</evidence>
<proteinExistence type="predicted"/>
<dbReference type="RefSeq" id="WP_116682160.1">
    <property type="nucleotide sequence ID" value="NZ_QURL01000002.1"/>
</dbReference>
<dbReference type="FunFam" id="3.30.70.270:FF:000001">
    <property type="entry name" value="Diguanylate cyclase domain protein"/>
    <property type="match status" value="1"/>
</dbReference>
<dbReference type="GO" id="GO:0043709">
    <property type="term" value="P:cell adhesion involved in single-species biofilm formation"/>
    <property type="evidence" value="ECO:0007669"/>
    <property type="project" value="TreeGrafter"/>
</dbReference>
<dbReference type="OrthoDB" id="9812260at2"/>
<evidence type="ECO:0000313" key="6">
    <source>
        <dbReference type="EMBL" id="RFC65263.1"/>
    </source>
</evidence>